<gene>
    <name evidence="9" type="primary">panC1</name>
    <name evidence="8" type="synonym">panC</name>
    <name evidence="9" type="ORF">COCCU_00785</name>
</gene>
<comment type="similarity">
    <text evidence="2 8">Belongs to the pantothenate synthetase family.</text>
</comment>
<keyword evidence="10" id="KW-1185">Reference proteome</keyword>
<comment type="pathway">
    <text evidence="1 8">Cofactor biosynthesis; (R)-pantothenate biosynthesis; (R)-pantothenate from (R)-pantoate and beta-alanine: step 1/1.</text>
</comment>
<evidence type="ECO:0000256" key="2">
    <source>
        <dbReference type="ARBA" id="ARBA00009256"/>
    </source>
</evidence>
<evidence type="ECO:0000256" key="5">
    <source>
        <dbReference type="ARBA" id="ARBA00022741"/>
    </source>
</evidence>
<evidence type="ECO:0000256" key="7">
    <source>
        <dbReference type="ARBA" id="ARBA00048258"/>
    </source>
</evidence>
<evidence type="ECO:0000256" key="6">
    <source>
        <dbReference type="ARBA" id="ARBA00022840"/>
    </source>
</evidence>
<evidence type="ECO:0000256" key="3">
    <source>
        <dbReference type="ARBA" id="ARBA00022598"/>
    </source>
</evidence>
<evidence type="ECO:0000256" key="4">
    <source>
        <dbReference type="ARBA" id="ARBA00022655"/>
    </source>
</evidence>
<proteinExistence type="inferred from homology"/>
<dbReference type="Pfam" id="PF02569">
    <property type="entry name" value="Pantoate_ligase"/>
    <property type="match status" value="1"/>
</dbReference>
<evidence type="ECO:0000313" key="10">
    <source>
        <dbReference type="Proteomes" id="UP000424462"/>
    </source>
</evidence>
<dbReference type="HAMAP" id="MF_00158">
    <property type="entry name" value="PanC"/>
    <property type="match status" value="1"/>
</dbReference>
<dbReference type="InterPro" id="IPR003721">
    <property type="entry name" value="Pantoate_ligase"/>
</dbReference>
<comment type="subcellular location">
    <subcellularLocation>
        <location evidence="8">Cytoplasm</location>
    </subcellularLocation>
</comment>
<dbReference type="EC" id="6.3.2.1" evidence="8"/>
<dbReference type="GO" id="GO:0005829">
    <property type="term" value="C:cytosol"/>
    <property type="evidence" value="ECO:0007669"/>
    <property type="project" value="TreeGrafter"/>
</dbReference>
<dbReference type="GO" id="GO:0015940">
    <property type="term" value="P:pantothenate biosynthetic process"/>
    <property type="evidence" value="ECO:0007669"/>
    <property type="project" value="UniProtKB-UniRule"/>
</dbReference>
<dbReference type="AlphaFoldDB" id="A0A6B8W3Y7"/>
<dbReference type="GO" id="GO:0005524">
    <property type="term" value="F:ATP binding"/>
    <property type="evidence" value="ECO:0007669"/>
    <property type="project" value="UniProtKB-KW"/>
</dbReference>
<feature type="binding site" evidence="8">
    <location>
        <position position="61"/>
    </location>
    <ligand>
        <name>(R)-pantoate</name>
        <dbReference type="ChEBI" id="CHEBI:15980"/>
    </ligand>
</feature>
<comment type="subunit">
    <text evidence="8">Homodimer.</text>
</comment>
<evidence type="ECO:0000256" key="8">
    <source>
        <dbReference type="HAMAP-Rule" id="MF_00158"/>
    </source>
</evidence>
<dbReference type="KEGG" id="cok:COCCU_00785"/>
<dbReference type="UniPathway" id="UPA00028">
    <property type="reaction ID" value="UER00005"/>
</dbReference>
<reference evidence="9 10" key="1">
    <citation type="submission" date="2019-11" db="EMBL/GenBank/DDBJ databases">
        <title>Complete genome sequence of Corynebacterium kalinowskii 1959, a novel Corynebacterium species isolated from soil of a small paddock in Vilsendorf, Germany.</title>
        <authorList>
            <person name="Schaffert L."/>
            <person name="Ruwe M."/>
            <person name="Milse J."/>
            <person name="Hanuschka K."/>
            <person name="Ortseifen V."/>
            <person name="Droste J."/>
            <person name="Brandt D."/>
            <person name="Schlueter L."/>
            <person name="Kutter Y."/>
            <person name="Vinke S."/>
            <person name="Viehoefer P."/>
            <person name="Jacob L."/>
            <person name="Luebke N.-C."/>
            <person name="Schulte-Berndt E."/>
            <person name="Hain C."/>
            <person name="Linder M."/>
            <person name="Schmidt P."/>
            <person name="Wollenschlaeger L."/>
            <person name="Luttermann T."/>
            <person name="Thieme E."/>
            <person name="Hassa J."/>
            <person name="Haak M."/>
            <person name="Wittchen M."/>
            <person name="Mentz A."/>
            <person name="Persicke M."/>
            <person name="Busche T."/>
            <person name="Ruckert C."/>
        </authorList>
    </citation>
    <scope>NUCLEOTIDE SEQUENCE [LARGE SCALE GENOMIC DNA]</scope>
    <source>
        <strain evidence="9 10">2039</strain>
    </source>
</reference>
<feature type="binding site" evidence="8">
    <location>
        <begin position="156"/>
        <end position="159"/>
    </location>
    <ligand>
        <name>ATP</name>
        <dbReference type="ChEBI" id="CHEBI:30616"/>
    </ligand>
</feature>
<dbReference type="InterPro" id="IPR042176">
    <property type="entry name" value="Pantoate_ligase_C"/>
</dbReference>
<dbReference type="PANTHER" id="PTHR21299:SF1">
    <property type="entry name" value="PANTOATE--BETA-ALANINE LIGASE"/>
    <property type="match status" value="1"/>
</dbReference>
<feature type="binding site" evidence="8">
    <location>
        <begin position="30"/>
        <end position="37"/>
    </location>
    <ligand>
        <name>ATP</name>
        <dbReference type="ChEBI" id="CHEBI:30616"/>
    </ligand>
</feature>
<comment type="catalytic activity">
    <reaction evidence="7 8">
        <text>(R)-pantoate + beta-alanine + ATP = (R)-pantothenate + AMP + diphosphate + H(+)</text>
        <dbReference type="Rhea" id="RHEA:10912"/>
        <dbReference type="ChEBI" id="CHEBI:15378"/>
        <dbReference type="ChEBI" id="CHEBI:15980"/>
        <dbReference type="ChEBI" id="CHEBI:29032"/>
        <dbReference type="ChEBI" id="CHEBI:30616"/>
        <dbReference type="ChEBI" id="CHEBI:33019"/>
        <dbReference type="ChEBI" id="CHEBI:57966"/>
        <dbReference type="ChEBI" id="CHEBI:456215"/>
        <dbReference type="EC" id="6.3.2.1"/>
    </reaction>
</comment>
<dbReference type="NCBIfam" id="TIGR00018">
    <property type="entry name" value="panC"/>
    <property type="match status" value="1"/>
</dbReference>
<feature type="binding site" evidence="8">
    <location>
        <position position="162"/>
    </location>
    <ligand>
        <name>(R)-pantoate</name>
        <dbReference type="ChEBI" id="CHEBI:15980"/>
    </ligand>
</feature>
<dbReference type="CDD" id="cd00560">
    <property type="entry name" value="PanC"/>
    <property type="match status" value="1"/>
</dbReference>
<dbReference type="Gene3D" id="3.40.50.620">
    <property type="entry name" value="HUPs"/>
    <property type="match status" value="1"/>
</dbReference>
<dbReference type="FunFam" id="3.40.50.620:FF:000013">
    <property type="entry name" value="Pantothenate synthetase"/>
    <property type="match status" value="1"/>
</dbReference>
<dbReference type="Gene3D" id="3.30.1300.10">
    <property type="entry name" value="Pantoate-beta-alanine ligase, C-terminal domain"/>
    <property type="match status" value="1"/>
</dbReference>
<keyword evidence="5 8" id="KW-0547">Nucleotide-binding</keyword>
<keyword evidence="4 8" id="KW-0566">Pantothenate biosynthesis</keyword>
<sequence length="295" mass="32228">MHLTHSIAQLRAAIREASAGKTSLGLVPTMGALHDGHASLVNQARSENDLVVVSIFVNPLQFENLGDCDDFRNYPRQLSEDVALLEEAGADIVFAPTEQEMYPHGTPLLWVRSGTMGERLEGASRPGHFDGVATVVAKLFHLTRPDGALAFRAYFGQKDAQQVAVIKRMVADLNFPVEIRPVPIIRASDGLAESSRNQRLAPEERTHALVLSQVLHRLRDEVASGEVIDLEGAREELRSSTGVTLDHLEIVDPASLEPVSESTLREPLRSPALVVAAIHVGPVRLIDNMELRPQS</sequence>
<keyword evidence="3 8" id="KW-0436">Ligase</keyword>
<feature type="active site" description="Proton donor" evidence="8">
    <location>
        <position position="37"/>
    </location>
</feature>
<name>A0A6B8W3Y7_9CORY</name>
<dbReference type="Proteomes" id="UP000424462">
    <property type="component" value="Chromosome"/>
</dbReference>
<protein>
    <recommendedName>
        <fullName evidence="8">Pantothenate synthetase</fullName>
        <shortName evidence="8">PS</shortName>
        <ecNumber evidence="8">6.3.2.1</ecNumber>
    </recommendedName>
    <alternativeName>
        <fullName evidence="8">Pantoate--beta-alanine ligase</fullName>
    </alternativeName>
    <alternativeName>
        <fullName evidence="8">Pantoate-activating enzyme</fullName>
    </alternativeName>
</protein>
<comment type="miscellaneous">
    <text evidence="8">The reaction proceeds by a bi uni uni bi ping pong mechanism.</text>
</comment>
<accession>A0A6B8W3Y7</accession>
<feature type="binding site" evidence="8">
    <location>
        <begin position="193"/>
        <end position="196"/>
    </location>
    <ligand>
        <name>ATP</name>
        <dbReference type="ChEBI" id="CHEBI:30616"/>
    </ligand>
</feature>
<comment type="function">
    <text evidence="8">Catalyzes the condensation of pantoate with beta-alanine in an ATP-dependent reaction via a pantoyl-adenylate intermediate.</text>
</comment>
<evidence type="ECO:0000313" key="9">
    <source>
        <dbReference type="EMBL" id="QGU06125.1"/>
    </source>
</evidence>
<feature type="binding site" evidence="8">
    <location>
        <position position="185"/>
    </location>
    <ligand>
        <name>ATP</name>
        <dbReference type="ChEBI" id="CHEBI:30616"/>
    </ligand>
</feature>
<dbReference type="GO" id="GO:0004592">
    <property type="term" value="F:pantoate-beta-alanine ligase activity"/>
    <property type="evidence" value="ECO:0007669"/>
    <property type="project" value="UniProtKB-UniRule"/>
</dbReference>
<dbReference type="EMBL" id="CP046455">
    <property type="protein sequence ID" value="QGU06125.1"/>
    <property type="molecule type" value="Genomic_DNA"/>
</dbReference>
<dbReference type="PANTHER" id="PTHR21299">
    <property type="entry name" value="CYTIDYLATE KINASE/PANTOATE-BETA-ALANINE LIGASE"/>
    <property type="match status" value="1"/>
</dbReference>
<evidence type="ECO:0000256" key="1">
    <source>
        <dbReference type="ARBA" id="ARBA00004990"/>
    </source>
</evidence>
<keyword evidence="6 8" id="KW-0067">ATP-binding</keyword>
<dbReference type="RefSeq" id="WP_156229730.1">
    <property type="nucleotide sequence ID" value="NZ_CP046455.1"/>
</dbReference>
<dbReference type="InterPro" id="IPR014729">
    <property type="entry name" value="Rossmann-like_a/b/a_fold"/>
</dbReference>
<feature type="binding site" evidence="8">
    <location>
        <position position="61"/>
    </location>
    <ligand>
        <name>beta-alanine</name>
        <dbReference type="ChEBI" id="CHEBI:57966"/>
    </ligand>
</feature>
<keyword evidence="8" id="KW-0963">Cytoplasm</keyword>
<organism evidence="9 10">
    <name type="scientific">Corynebacterium occultum</name>
    <dbReference type="NCBI Taxonomy" id="2675219"/>
    <lineage>
        <taxon>Bacteria</taxon>
        <taxon>Bacillati</taxon>
        <taxon>Actinomycetota</taxon>
        <taxon>Actinomycetes</taxon>
        <taxon>Mycobacteriales</taxon>
        <taxon>Corynebacteriaceae</taxon>
        <taxon>Corynebacterium</taxon>
    </lineage>
</organism>
<dbReference type="SUPFAM" id="SSF52374">
    <property type="entry name" value="Nucleotidylyl transferase"/>
    <property type="match status" value="1"/>
</dbReference>